<evidence type="ECO:0000313" key="2">
    <source>
        <dbReference type="EMBL" id="BAE04903.1"/>
    </source>
</evidence>
<evidence type="ECO:0000256" key="1">
    <source>
        <dbReference type="SAM" id="Phobius"/>
    </source>
</evidence>
<name>Q4L622_STAHJ</name>
<reference evidence="2 3" key="1">
    <citation type="journal article" date="2005" name="J. Bacteriol.">
        <title>Whole-genome sequencing of Staphylococcus haemolyticus uncovers the extreme plasticity of its genome and the evolution of human-colonizing staphylococcal species.</title>
        <authorList>
            <person name="Takeuchi F."/>
            <person name="Watanabe S."/>
            <person name="Baba T."/>
            <person name="Yuzawa H."/>
            <person name="Ito T."/>
            <person name="Morimoto Y."/>
            <person name="Kuroda M."/>
            <person name="Cui L."/>
            <person name="Takahashi M."/>
            <person name="Ankai A."/>
            <person name="Baba S."/>
            <person name="Fukui S."/>
            <person name="Lee J.C."/>
            <person name="Hiramatsu K."/>
        </authorList>
    </citation>
    <scope>NUCLEOTIDE SEQUENCE [LARGE SCALE GENOMIC DNA]</scope>
    <source>
        <strain evidence="2 3">JCSC1435</strain>
    </source>
</reference>
<dbReference type="AlphaFoldDB" id="Q4L622"/>
<keyword evidence="1" id="KW-0472">Membrane</keyword>
<evidence type="ECO:0000313" key="3">
    <source>
        <dbReference type="Proteomes" id="UP000000543"/>
    </source>
</evidence>
<keyword evidence="1" id="KW-0812">Transmembrane</keyword>
<protein>
    <submittedName>
        <fullName evidence="2">Uncharacterized protein</fullName>
    </submittedName>
</protein>
<dbReference type="KEGG" id="sha:SH1594"/>
<feature type="transmembrane region" description="Helical" evidence="1">
    <location>
        <begin position="9"/>
        <end position="29"/>
    </location>
</feature>
<sequence>MKINRDQISLYLTIGIFILVLLALISSFIN</sequence>
<gene>
    <name evidence="2" type="ordered locus">SH1594</name>
</gene>
<dbReference type="HOGENOM" id="CLU_3405623_0_0_9"/>
<dbReference type="Proteomes" id="UP000000543">
    <property type="component" value="Chromosome"/>
</dbReference>
<proteinExistence type="predicted"/>
<accession>Q4L622</accession>
<organism evidence="2 3">
    <name type="scientific">Staphylococcus haemolyticus (strain JCSC1435)</name>
    <dbReference type="NCBI Taxonomy" id="279808"/>
    <lineage>
        <taxon>Bacteria</taxon>
        <taxon>Bacillati</taxon>
        <taxon>Bacillota</taxon>
        <taxon>Bacilli</taxon>
        <taxon>Bacillales</taxon>
        <taxon>Staphylococcaceae</taxon>
        <taxon>Staphylococcus</taxon>
    </lineage>
</organism>
<dbReference type="EMBL" id="AP006716">
    <property type="protein sequence ID" value="BAE04903.1"/>
    <property type="molecule type" value="Genomic_DNA"/>
</dbReference>
<keyword evidence="1" id="KW-1133">Transmembrane helix</keyword>